<dbReference type="PANTHER" id="PTHR12878">
    <property type="entry name" value="NADH-UBIQUINONE OXIDOREDUCTASE B8 SUBUNIT"/>
    <property type="match status" value="1"/>
</dbReference>
<keyword evidence="9" id="KW-0496">Mitochondrion</keyword>
<protein>
    <recommendedName>
        <fullName evidence="4">NADH dehydrogenase [ubiquinone] 1 alpha subcomplex subunit 2</fullName>
    </recommendedName>
    <alternativeName>
        <fullName evidence="11">Complex I-B8</fullName>
    </alternativeName>
    <alternativeName>
        <fullName evidence="12">NADH-ubiquinone oxidoreductase B8 subunit</fullName>
    </alternativeName>
</protein>
<evidence type="ECO:0000256" key="9">
    <source>
        <dbReference type="ARBA" id="ARBA00023128"/>
    </source>
</evidence>
<dbReference type="GeneID" id="100378305"/>
<keyword evidence="7" id="KW-0999">Mitochondrion inner membrane</keyword>
<keyword evidence="14" id="KW-1185">Reference proteome</keyword>
<sequence length="95" mass="10750">MAASARRIFPAFVKEVRITLCQRSPSSQGTRDFIEKNYVSIKKQNPKFPVMIRECSGVQPKMFARYDFGREKQVSLANMSSDEVGKAMESLLTNA</sequence>
<evidence type="ECO:0000256" key="10">
    <source>
        <dbReference type="ARBA" id="ARBA00023136"/>
    </source>
</evidence>
<evidence type="ECO:0000313" key="15">
    <source>
        <dbReference type="RefSeq" id="XP_002732035.1"/>
    </source>
</evidence>
<evidence type="ECO:0000313" key="14">
    <source>
        <dbReference type="Proteomes" id="UP000694865"/>
    </source>
</evidence>
<reference evidence="15" key="1">
    <citation type="submission" date="2025-08" db="UniProtKB">
        <authorList>
            <consortium name="RefSeq"/>
        </authorList>
    </citation>
    <scope>IDENTIFICATION</scope>
    <source>
        <tissue evidence="15">Testes</tissue>
    </source>
</reference>
<evidence type="ECO:0000259" key="13">
    <source>
        <dbReference type="SMART" id="SM00916"/>
    </source>
</evidence>
<feature type="domain" description="Ribosomal protein/NADH dehydrogenase" evidence="13">
    <location>
        <begin position="22"/>
        <end position="95"/>
    </location>
</feature>
<evidence type="ECO:0000256" key="3">
    <source>
        <dbReference type="ARBA" id="ARBA00008939"/>
    </source>
</evidence>
<evidence type="ECO:0000256" key="2">
    <source>
        <dbReference type="ARBA" id="ARBA00004443"/>
    </source>
</evidence>
<dbReference type="Gene3D" id="3.40.30.10">
    <property type="entry name" value="Glutaredoxin"/>
    <property type="match status" value="1"/>
</dbReference>
<dbReference type="PANTHER" id="PTHR12878:SF0">
    <property type="entry name" value="NADH DEHYDROGENASE [UBIQUINONE] 1 ALPHA SUBCOMPLEX SUBUNIT 2"/>
    <property type="match status" value="1"/>
</dbReference>
<dbReference type="Pfam" id="PF05047">
    <property type="entry name" value="L51_S25_CI-B8"/>
    <property type="match status" value="1"/>
</dbReference>
<comment type="function">
    <text evidence="1">Accessory subunit of the mitochondrial membrane respiratory chain NADH dehydrogenase (Complex I), that is believed not to be involved in catalysis. Complex I functions in the transfer of electrons from NADH to the respiratory chain. The immediate electron acceptor for the enzyme is believed to be ubiquinone.</text>
</comment>
<dbReference type="InterPro" id="IPR036249">
    <property type="entry name" value="Thioredoxin-like_sf"/>
</dbReference>
<dbReference type="RefSeq" id="XP_002732035.1">
    <property type="nucleotide sequence ID" value="XM_002731989.2"/>
</dbReference>
<comment type="similarity">
    <text evidence="3">Belongs to the complex I NDUFA2 subunit family.</text>
</comment>
<keyword evidence="8" id="KW-0249">Electron transport</keyword>
<dbReference type="PIRSF" id="PIRSF005822">
    <property type="entry name" value="NDUA2"/>
    <property type="match status" value="1"/>
</dbReference>
<evidence type="ECO:0000256" key="6">
    <source>
        <dbReference type="ARBA" id="ARBA00022660"/>
    </source>
</evidence>
<evidence type="ECO:0000256" key="4">
    <source>
        <dbReference type="ARBA" id="ARBA00016394"/>
    </source>
</evidence>
<accession>A0ABM0GKQ5</accession>
<evidence type="ECO:0000256" key="8">
    <source>
        <dbReference type="ARBA" id="ARBA00022982"/>
    </source>
</evidence>
<comment type="subcellular location">
    <subcellularLocation>
        <location evidence="2">Mitochondrion inner membrane</location>
        <topology evidence="2">Peripheral membrane protein</topology>
        <orientation evidence="2">Matrix side</orientation>
    </subcellularLocation>
</comment>
<evidence type="ECO:0000256" key="1">
    <source>
        <dbReference type="ARBA" id="ARBA00003195"/>
    </source>
</evidence>
<evidence type="ECO:0000256" key="12">
    <source>
        <dbReference type="ARBA" id="ARBA00032513"/>
    </source>
</evidence>
<dbReference type="SUPFAM" id="SSF52833">
    <property type="entry name" value="Thioredoxin-like"/>
    <property type="match status" value="1"/>
</dbReference>
<organism evidence="14 15">
    <name type="scientific">Saccoglossus kowalevskii</name>
    <name type="common">Acorn worm</name>
    <dbReference type="NCBI Taxonomy" id="10224"/>
    <lineage>
        <taxon>Eukaryota</taxon>
        <taxon>Metazoa</taxon>
        <taxon>Hemichordata</taxon>
        <taxon>Enteropneusta</taxon>
        <taxon>Harrimaniidae</taxon>
        <taxon>Saccoglossus</taxon>
    </lineage>
</organism>
<dbReference type="SMART" id="SM00916">
    <property type="entry name" value="L51_S25_CI-B8"/>
    <property type="match status" value="1"/>
</dbReference>
<evidence type="ECO:0000256" key="7">
    <source>
        <dbReference type="ARBA" id="ARBA00022792"/>
    </source>
</evidence>
<gene>
    <name evidence="15" type="primary">LOC100378305</name>
</gene>
<keyword evidence="6" id="KW-0679">Respiratory chain</keyword>
<evidence type="ECO:0000256" key="11">
    <source>
        <dbReference type="ARBA" id="ARBA00031441"/>
    </source>
</evidence>
<keyword evidence="10" id="KW-0472">Membrane</keyword>
<name>A0ABM0GKQ5_SACKO</name>
<evidence type="ECO:0000256" key="5">
    <source>
        <dbReference type="ARBA" id="ARBA00022448"/>
    </source>
</evidence>
<proteinExistence type="inferred from homology"/>
<dbReference type="Proteomes" id="UP000694865">
    <property type="component" value="Unplaced"/>
</dbReference>
<dbReference type="InterPro" id="IPR007741">
    <property type="entry name" value="Ribosomal_mL43/mS25/NADH_DH"/>
</dbReference>
<dbReference type="InterPro" id="IPR016464">
    <property type="entry name" value="NADH_Ub_cplx-1_asu_su-2"/>
</dbReference>
<keyword evidence="5" id="KW-0813">Transport</keyword>